<evidence type="ECO:0000313" key="2">
    <source>
        <dbReference type="EMBL" id="HIZ40054.1"/>
    </source>
</evidence>
<reference evidence="2" key="1">
    <citation type="journal article" date="2021" name="PeerJ">
        <title>Extensive microbial diversity within the chicken gut microbiome revealed by metagenomics and culture.</title>
        <authorList>
            <person name="Gilroy R."/>
            <person name="Ravi A."/>
            <person name="Getino M."/>
            <person name="Pursley I."/>
            <person name="Horton D.L."/>
            <person name="Alikhan N.F."/>
            <person name="Baker D."/>
            <person name="Gharbi K."/>
            <person name="Hall N."/>
            <person name="Watson M."/>
            <person name="Adriaenssens E.M."/>
            <person name="Foster-Nyarko E."/>
            <person name="Jarju S."/>
            <person name="Secka A."/>
            <person name="Antonio M."/>
            <person name="Oren A."/>
            <person name="Chaudhuri R.R."/>
            <person name="La Ragione R."/>
            <person name="Hildebrand F."/>
            <person name="Pallen M.J."/>
        </authorList>
    </citation>
    <scope>NUCLEOTIDE SEQUENCE</scope>
    <source>
        <strain evidence="2">CHK179-28034</strain>
    </source>
</reference>
<dbReference type="Proteomes" id="UP000824049">
    <property type="component" value="Unassembled WGS sequence"/>
</dbReference>
<dbReference type="EMBL" id="DXBR01000083">
    <property type="protein sequence ID" value="HIZ40054.1"/>
    <property type="molecule type" value="Genomic_DNA"/>
</dbReference>
<evidence type="ECO:0008006" key="4">
    <source>
        <dbReference type="Google" id="ProtNLM"/>
    </source>
</evidence>
<feature type="transmembrane region" description="Helical" evidence="1">
    <location>
        <begin position="71"/>
        <end position="93"/>
    </location>
</feature>
<gene>
    <name evidence="2" type="ORF">H9968_09070</name>
</gene>
<proteinExistence type="predicted"/>
<keyword evidence="1" id="KW-1133">Transmembrane helix</keyword>
<keyword evidence="1" id="KW-0472">Membrane</keyword>
<protein>
    <recommendedName>
        <fullName evidence="4">EcsC family protein</fullName>
    </recommendedName>
</protein>
<dbReference type="AlphaFoldDB" id="A0A9D2ELX9"/>
<keyword evidence="1" id="KW-0812">Transmembrane</keyword>
<feature type="transmembrane region" description="Helical" evidence="1">
    <location>
        <begin position="136"/>
        <end position="158"/>
    </location>
</feature>
<accession>A0A9D2ELX9</accession>
<evidence type="ECO:0000256" key="1">
    <source>
        <dbReference type="SAM" id="Phobius"/>
    </source>
</evidence>
<sequence>MGESNNFFSIFLGKVGSIPGVQVNRENYLRSVFRKEYKGKMEQILLEGPINAGVPMNVINKYADKSIKNEALLTTGASFLSGLPGGIAMGISIPGDILNYYARIFIIVQKLMYLYGWEDDIFDSNGEIDDTTMNALIIYIGFMMGVKPASTLLAHFAAKNVTKMASGVIAKSIIKNGASRRIIIKIVQMIGVKSSVKGAFTVGTKAVPVISGFVSGGITAATFIPSTKKLQNFFKGEGIPASELE</sequence>
<evidence type="ECO:0000313" key="3">
    <source>
        <dbReference type="Proteomes" id="UP000824049"/>
    </source>
</evidence>
<comment type="caution">
    <text evidence="2">The sequence shown here is derived from an EMBL/GenBank/DDBJ whole genome shotgun (WGS) entry which is preliminary data.</text>
</comment>
<organism evidence="2 3">
    <name type="scientific">Candidatus Anaerobutyricum stercoris</name>
    <dbReference type="NCBI Taxonomy" id="2838457"/>
    <lineage>
        <taxon>Bacteria</taxon>
        <taxon>Bacillati</taxon>
        <taxon>Bacillota</taxon>
        <taxon>Clostridia</taxon>
        <taxon>Lachnospirales</taxon>
        <taxon>Lachnospiraceae</taxon>
        <taxon>Anaerobutyricum</taxon>
    </lineage>
</organism>
<reference evidence="2" key="2">
    <citation type="submission" date="2021-04" db="EMBL/GenBank/DDBJ databases">
        <authorList>
            <person name="Gilroy R."/>
        </authorList>
    </citation>
    <scope>NUCLEOTIDE SEQUENCE</scope>
    <source>
        <strain evidence="2">CHK179-28034</strain>
    </source>
</reference>
<name>A0A9D2ELX9_9FIRM</name>